<sequence length="707" mass="78626">MTMMRRTRVHASNQSRFGCFFFSFLFVLFCAMLDRTSASLARSEIESLVSLMNSLNRTGWYSDLPRAKVENACEWPEIGCECEGGDGLCKISFVSFYGMDLTGELPRDGLPNMLESVKIFDVGNNRLRGAVTNAFVRSFPNLKSFKLGVNNLEGSIPYELGNLKWLEEIDLDGGFTERQIYYDDGFPKAKKNKYGVPGSHFGNQFTGQIPESFRFLQRLKVLNIHRNLLSGPISYNALAYLQSLEYLDLSGNRDLSGQIPAAAIGRLRNIKELFLDDCTFSGPIPLGMSSAEKLEVIVLEGNKLSGRVNPRAFPINITTLDLHDNFFSGPIPETLSIFKRLEVLLLHGNMFLGEVPQSLRRLPVLKTVSLAFNRNLCGPIPFFLPNAPKEAIEEECDKPTEPCKLYPARIETNLGKPCDCARRDQSCFSSASSIVLSLPTGASAEKCCEEGFSCEPTSGFGEKSCVPCMNANERCDGTVYGRPNCCKAGLICDGDGVCKGCSQTYQQCGGEYWTGAECCTSGNSCVFVDRYYSQCRPSSSFTIGDGTTSELRPPISFNQQQLYRDPTSSFTCQEKWQQCGGQFWTGPNRCCDANDFCFVQDEYYAQCRPKIPACASNYGQCGGRLWQKNAGSSLNSCCDPSYYCFTQDEYYSQCRPRYERNGLPCARTYEQCGGSLGPNGPRCCANSGDYCFVQDAYYAQCRPKMFS</sequence>
<name>K8ENI5_9CHLO</name>
<feature type="domain" description="CBM1" evidence="3">
    <location>
        <begin position="500"/>
        <end position="536"/>
    </location>
</feature>
<dbReference type="AlphaFoldDB" id="K8ENI5"/>
<accession>K8ENI5</accession>
<dbReference type="InterPro" id="IPR035971">
    <property type="entry name" value="CBD_sf"/>
</dbReference>
<dbReference type="Gene3D" id="3.80.10.10">
    <property type="entry name" value="Ribonuclease Inhibitor"/>
    <property type="match status" value="3"/>
</dbReference>
<dbReference type="PANTHER" id="PTHR48004:SF59">
    <property type="entry name" value="LEUCINE-RICH REPEAT-CONTAINING N-TERMINAL PLANT-TYPE DOMAIN-CONTAINING PROTEIN"/>
    <property type="match status" value="1"/>
</dbReference>
<dbReference type="PROSITE" id="PS51164">
    <property type="entry name" value="CBM1_2"/>
    <property type="match status" value="4"/>
</dbReference>
<dbReference type="Pfam" id="PF00560">
    <property type="entry name" value="LRR_1"/>
    <property type="match status" value="1"/>
</dbReference>
<evidence type="ECO:0000313" key="5">
    <source>
        <dbReference type="Proteomes" id="UP000198341"/>
    </source>
</evidence>
<dbReference type="SUPFAM" id="SSF52058">
    <property type="entry name" value="L domain-like"/>
    <property type="match status" value="1"/>
</dbReference>
<dbReference type="PANTHER" id="PTHR48004">
    <property type="entry name" value="OS01G0149700 PROTEIN"/>
    <property type="match status" value="1"/>
</dbReference>
<evidence type="ECO:0000256" key="1">
    <source>
        <dbReference type="ARBA" id="ARBA00004430"/>
    </source>
</evidence>
<protein>
    <recommendedName>
        <fullName evidence="3">CBM1 domain-containing protein</fullName>
    </recommendedName>
</protein>
<dbReference type="SUPFAM" id="SSF57180">
    <property type="entry name" value="Cellulose-binding domain"/>
    <property type="match status" value="2"/>
</dbReference>
<dbReference type="eggNOG" id="ENOG502SCZU">
    <property type="taxonomic scope" value="Eukaryota"/>
</dbReference>
<dbReference type="OrthoDB" id="496647at2759"/>
<dbReference type="RefSeq" id="XP_007515106.1">
    <property type="nucleotide sequence ID" value="XM_007515044.1"/>
</dbReference>
<dbReference type="Proteomes" id="UP000198341">
    <property type="component" value="Chromosome 1"/>
</dbReference>
<proteinExistence type="predicted"/>
<dbReference type="InterPro" id="IPR052941">
    <property type="entry name" value="StomDev_PlantInt_Reg"/>
</dbReference>
<keyword evidence="5" id="KW-1185">Reference proteome</keyword>
<organism evidence="4 5">
    <name type="scientific">Bathycoccus prasinos</name>
    <dbReference type="NCBI Taxonomy" id="41875"/>
    <lineage>
        <taxon>Eukaryota</taxon>
        <taxon>Viridiplantae</taxon>
        <taxon>Chlorophyta</taxon>
        <taxon>Mamiellophyceae</taxon>
        <taxon>Mamiellales</taxon>
        <taxon>Bathycoccaceae</taxon>
        <taxon>Bathycoccus</taxon>
    </lineage>
</organism>
<keyword evidence="2" id="KW-0732">Signal</keyword>
<dbReference type="GO" id="GO:0030248">
    <property type="term" value="F:cellulose binding"/>
    <property type="evidence" value="ECO:0007669"/>
    <property type="project" value="InterPro"/>
</dbReference>
<dbReference type="Pfam" id="PF13855">
    <property type="entry name" value="LRR_8"/>
    <property type="match status" value="1"/>
</dbReference>
<dbReference type="GO" id="GO:0005576">
    <property type="term" value="C:extracellular region"/>
    <property type="evidence" value="ECO:0007669"/>
    <property type="project" value="InterPro"/>
</dbReference>
<dbReference type="GO" id="GO:0005975">
    <property type="term" value="P:carbohydrate metabolic process"/>
    <property type="evidence" value="ECO:0007669"/>
    <property type="project" value="InterPro"/>
</dbReference>
<comment type="subcellular location">
    <subcellularLocation>
        <location evidence="1">Cytoplasm</location>
        <location evidence="1">Cytoskeleton</location>
        <location evidence="1">Cilium axoneme</location>
    </subcellularLocation>
</comment>
<evidence type="ECO:0000313" key="4">
    <source>
        <dbReference type="EMBL" id="CCO13985.1"/>
    </source>
</evidence>
<reference evidence="4 5" key="1">
    <citation type="submission" date="2011-10" db="EMBL/GenBank/DDBJ databases">
        <authorList>
            <person name="Genoscope - CEA"/>
        </authorList>
    </citation>
    <scope>NUCLEOTIDE SEQUENCE [LARGE SCALE GENOMIC DNA]</scope>
    <source>
        <strain evidence="4 5">RCC 1105</strain>
    </source>
</reference>
<dbReference type="SMART" id="SM00236">
    <property type="entry name" value="fCBD"/>
    <property type="match status" value="4"/>
</dbReference>
<dbReference type="STRING" id="41875.K8ENI5"/>
<dbReference type="GeneID" id="19018059"/>
<evidence type="ECO:0000256" key="2">
    <source>
        <dbReference type="ARBA" id="ARBA00022729"/>
    </source>
</evidence>
<feature type="domain" description="CBM1" evidence="3">
    <location>
        <begin position="571"/>
        <end position="608"/>
    </location>
</feature>
<feature type="domain" description="CBM1" evidence="3">
    <location>
        <begin position="664"/>
        <end position="702"/>
    </location>
</feature>
<dbReference type="EMBL" id="FO082278">
    <property type="protein sequence ID" value="CCO13985.1"/>
    <property type="molecule type" value="Genomic_DNA"/>
</dbReference>
<dbReference type="InterPro" id="IPR000254">
    <property type="entry name" value="CBD"/>
</dbReference>
<gene>
    <name evidence="4" type="ORF">Bathy01g03240</name>
</gene>
<evidence type="ECO:0000259" key="3">
    <source>
        <dbReference type="PROSITE" id="PS51164"/>
    </source>
</evidence>
<feature type="domain" description="CBM1" evidence="3">
    <location>
        <begin position="613"/>
        <end position="655"/>
    </location>
</feature>
<dbReference type="Pfam" id="PF00734">
    <property type="entry name" value="CBM_1"/>
    <property type="match status" value="2"/>
</dbReference>
<dbReference type="InterPro" id="IPR032675">
    <property type="entry name" value="LRR_dom_sf"/>
</dbReference>
<dbReference type="InterPro" id="IPR001611">
    <property type="entry name" value="Leu-rich_rpt"/>
</dbReference>
<dbReference type="GO" id="GO:0005930">
    <property type="term" value="C:axoneme"/>
    <property type="evidence" value="ECO:0007669"/>
    <property type="project" value="UniProtKB-SubCell"/>
</dbReference>
<dbReference type="KEGG" id="bpg:Bathy01g03240"/>